<accession>A0ABU2N8C0</accession>
<sequence>MLEPAVRTADCPLGPDQYRYIATRGWWMGSFGTSAGLLLHLTEQWIRKWVPARPERDWMLDREVTGRVRWLTGSAREADDEGFDPAAGVPTGRFRAAHGDFYAGLDDLPARSRPGTWHAPTTAFLAGLPRDPQELLVRLSADGPEGRTASQPFIRAVGALRSGLVAADLRAALYAALTALPAVSVDEHATDCEGNPRVALVHDDGPTRTELIINPADGTFAGERDTLRTASRLGLAAGTIVLCTSVTTRVVDTLGGVPV</sequence>
<dbReference type="EMBL" id="JAVREJ010000002">
    <property type="protein sequence ID" value="MDT0348879.1"/>
    <property type="molecule type" value="Genomic_DNA"/>
</dbReference>
<dbReference type="Proteomes" id="UP001183202">
    <property type="component" value="Unassembled WGS sequence"/>
</dbReference>
<proteinExistence type="predicted"/>
<gene>
    <name evidence="1" type="ORF">RM445_05005</name>
</gene>
<organism evidence="1 2">
    <name type="scientific">Pseudonocardia charpentierae</name>
    <dbReference type="NCBI Taxonomy" id="3075545"/>
    <lineage>
        <taxon>Bacteria</taxon>
        <taxon>Bacillati</taxon>
        <taxon>Actinomycetota</taxon>
        <taxon>Actinomycetes</taxon>
        <taxon>Pseudonocardiales</taxon>
        <taxon>Pseudonocardiaceae</taxon>
        <taxon>Pseudonocardia</taxon>
    </lineage>
</organism>
<comment type="caution">
    <text evidence="1">The sequence shown here is derived from an EMBL/GenBank/DDBJ whole genome shotgun (WGS) entry which is preliminary data.</text>
</comment>
<reference evidence="2" key="1">
    <citation type="submission" date="2023-07" db="EMBL/GenBank/DDBJ databases">
        <title>30 novel species of actinomycetes from the DSMZ collection.</title>
        <authorList>
            <person name="Nouioui I."/>
        </authorList>
    </citation>
    <scope>NUCLEOTIDE SEQUENCE [LARGE SCALE GENOMIC DNA]</scope>
    <source>
        <strain evidence="2">DSM 45834</strain>
    </source>
</reference>
<keyword evidence="2" id="KW-1185">Reference proteome</keyword>
<name>A0ABU2N8C0_9PSEU</name>
<evidence type="ECO:0000313" key="2">
    <source>
        <dbReference type="Proteomes" id="UP001183202"/>
    </source>
</evidence>
<evidence type="ECO:0000313" key="1">
    <source>
        <dbReference type="EMBL" id="MDT0348879.1"/>
    </source>
</evidence>
<dbReference type="RefSeq" id="WP_311554812.1">
    <property type="nucleotide sequence ID" value="NZ_JAVREJ010000002.1"/>
</dbReference>
<protein>
    <submittedName>
        <fullName evidence="1">Uncharacterized protein</fullName>
    </submittedName>
</protein>